<dbReference type="Proteomes" id="UP000479043">
    <property type="component" value="Unassembled WGS sequence"/>
</dbReference>
<dbReference type="EMBL" id="WWEN01000002">
    <property type="protein sequence ID" value="MYM54257.1"/>
    <property type="molecule type" value="Genomic_DNA"/>
</dbReference>
<dbReference type="AlphaFoldDB" id="A0A6L8LDW4"/>
<name>A0A6L8LDW4_9RHOB</name>
<protein>
    <recommendedName>
        <fullName evidence="2">TadE-like domain-containing protein</fullName>
    </recommendedName>
</protein>
<dbReference type="InterPro" id="IPR012495">
    <property type="entry name" value="TadE-like_dom"/>
</dbReference>
<reference evidence="3 4" key="1">
    <citation type="submission" date="2020-01" db="EMBL/GenBank/DDBJ databases">
        <authorList>
            <person name="Chen S."/>
        </authorList>
    </citation>
    <scope>NUCLEOTIDE SEQUENCE [LARGE SCALE GENOMIC DNA]</scope>
    <source>
        <strain evidence="3 4">GS-10</strain>
    </source>
</reference>
<evidence type="ECO:0000256" key="1">
    <source>
        <dbReference type="SAM" id="Phobius"/>
    </source>
</evidence>
<gene>
    <name evidence="3" type="ORF">GR167_02990</name>
</gene>
<evidence type="ECO:0000313" key="4">
    <source>
        <dbReference type="Proteomes" id="UP000479043"/>
    </source>
</evidence>
<keyword evidence="4" id="KW-1185">Reference proteome</keyword>
<evidence type="ECO:0000259" key="2">
    <source>
        <dbReference type="Pfam" id="PF07811"/>
    </source>
</evidence>
<feature type="transmembrane region" description="Helical" evidence="1">
    <location>
        <begin position="20"/>
        <end position="40"/>
    </location>
</feature>
<dbReference type="RefSeq" id="WP_160971967.1">
    <property type="nucleotide sequence ID" value="NZ_WWEN01000002.1"/>
</dbReference>
<organism evidence="3 4">
    <name type="scientific">Thalassovita mangrovi</name>
    <dbReference type="NCBI Taxonomy" id="2692236"/>
    <lineage>
        <taxon>Bacteria</taxon>
        <taxon>Pseudomonadati</taxon>
        <taxon>Pseudomonadota</taxon>
        <taxon>Alphaproteobacteria</taxon>
        <taxon>Rhodobacterales</taxon>
        <taxon>Roseobacteraceae</taxon>
        <taxon>Thalassovita</taxon>
    </lineage>
</organism>
<feature type="domain" description="TadE-like" evidence="2">
    <location>
        <begin position="16"/>
        <end position="56"/>
    </location>
</feature>
<keyword evidence="1" id="KW-0812">Transmembrane</keyword>
<accession>A0A6L8LDW4</accession>
<proteinExistence type="predicted"/>
<keyword evidence="1" id="KW-0472">Membrane</keyword>
<comment type="caution">
    <text evidence="3">The sequence shown here is derived from an EMBL/GenBank/DDBJ whole genome shotgun (WGS) entry which is preliminary data.</text>
</comment>
<sequence length="132" mass="14777">MKLIRFIRRFARGEDGVAALEFAIVGSFYMLMLVTLLDVARGFYLHNKLEFAADKITRQMLMDPNATIGTINMPPSLDGFDPNLLVVETEVVSIAGAAFQNLSLYYPMSMLTPLLNIDLVDLKIQRLVPIPN</sequence>
<keyword evidence="1" id="KW-1133">Transmembrane helix</keyword>
<evidence type="ECO:0000313" key="3">
    <source>
        <dbReference type="EMBL" id="MYM54257.1"/>
    </source>
</evidence>
<dbReference type="Pfam" id="PF07811">
    <property type="entry name" value="TadE"/>
    <property type="match status" value="1"/>
</dbReference>